<keyword evidence="6" id="KW-1185">Reference proteome</keyword>
<feature type="region of interest" description="Disordered" evidence="3">
    <location>
        <begin position="1"/>
        <end position="30"/>
    </location>
</feature>
<dbReference type="PROSITE" id="PS50158">
    <property type="entry name" value="ZF_CCHC"/>
    <property type="match status" value="2"/>
</dbReference>
<keyword evidence="2" id="KW-0479">Metal-binding</keyword>
<feature type="compositionally biased region" description="Basic residues" evidence="3">
    <location>
        <begin position="1"/>
        <end position="10"/>
    </location>
</feature>
<protein>
    <recommendedName>
        <fullName evidence="4">CCHC-type domain-containing protein</fullName>
    </recommendedName>
</protein>
<dbReference type="PANTHER" id="PTHR23002">
    <property type="entry name" value="ZINC FINGER CCHC DOMAIN CONTAINING PROTEIN"/>
    <property type="match status" value="1"/>
</dbReference>
<organism evidence="5 6">
    <name type="scientific">Psilocybe cyanescens</name>
    <dbReference type="NCBI Taxonomy" id="93625"/>
    <lineage>
        <taxon>Eukaryota</taxon>
        <taxon>Fungi</taxon>
        <taxon>Dikarya</taxon>
        <taxon>Basidiomycota</taxon>
        <taxon>Agaricomycotina</taxon>
        <taxon>Agaricomycetes</taxon>
        <taxon>Agaricomycetidae</taxon>
        <taxon>Agaricales</taxon>
        <taxon>Agaricineae</taxon>
        <taxon>Strophariaceae</taxon>
        <taxon>Psilocybe</taxon>
    </lineage>
</organism>
<name>A0A409WRL2_PSICY</name>
<dbReference type="InterPro" id="IPR051714">
    <property type="entry name" value="Znf_CCHC_NABP"/>
</dbReference>
<keyword evidence="1" id="KW-0507">mRNA processing</keyword>
<feature type="domain" description="CCHC-type" evidence="4">
    <location>
        <begin position="37"/>
        <end position="52"/>
    </location>
</feature>
<keyword evidence="2" id="KW-0862">Zinc</keyword>
<dbReference type="SUPFAM" id="SSF57756">
    <property type="entry name" value="Retrovirus zinc finger-like domains"/>
    <property type="match status" value="2"/>
</dbReference>
<dbReference type="GO" id="GO:0008270">
    <property type="term" value="F:zinc ion binding"/>
    <property type="evidence" value="ECO:0007669"/>
    <property type="project" value="UniProtKB-KW"/>
</dbReference>
<sequence>MPSAIKRRTAPKLVPPPGGAEGHVSRDCSAPAKAKSCYKCGQEGHISRDCPEAATSGGGGGFSNERSGTECYKCGKVGHIARACPEAPTGGYSSFGGGQQKTWATSAGIAPNPRSVPAIPADLKATSRATAPVSEPAMLPPKLTRLVSFRFASFHA</sequence>
<proteinExistence type="predicted"/>
<dbReference type="STRING" id="93625.A0A409WRL2"/>
<dbReference type="SMART" id="SM00343">
    <property type="entry name" value="ZnF_C2HC"/>
    <property type="match status" value="3"/>
</dbReference>
<keyword evidence="2" id="KW-0863">Zinc-finger</keyword>
<reference evidence="5 6" key="1">
    <citation type="journal article" date="2018" name="Evol. Lett.">
        <title>Horizontal gene cluster transfer increased hallucinogenic mushroom diversity.</title>
        <authorList>
            <person name="Reynolds H.T."/>
            <person name="Vijayakumar V."/>
            <person name="Gluck-Thaler E."/>
            <person name="Korotkin H.B."/>
            <person name="Matheny P.B."/>
            <person name="Slot J.C."/>
        </authorList>
    </citation>
    <scope>NUCLEOTIDE SEQUENCE [LARGE SCALE GENOMIC DNA]</scope>
    <source>
        <strain evidence="5 6">2631</strain>
    </source>
</reference>
<accession>A0A409WRL2</accession>
<evidence type="ECO:0000259" key="4">
    <source>
        <dbReference type="PROSITE" id="PS50158"/>
    </source>
</evidence>
<evidence type="ECO:0000313" key="5">
    <source>
        <dbReference type="EMBL" id="PPQ81121.1"/>
    </source>
</evidence>
<dbReference type="Proteomes" id="UP000283269">
    <property type="component" value="Unassembled WGS sequence"/>
</dbReference>
<dbReference type="InterPro" id="IPR001878">
    <property type="entry name" value="Znf_CCHC"/>
</dbReference>
<dbReference type="InParanoid" id="A0A409WRL2"/>
<dbReference type="InterPro" id="IPR036875">
    <property type="entry name" value="Znf_CCHC_sf"/>
</dbReference>
<comment type="caution">
    <text evidence="5">The sequence shown here is derived from an EMBL/GenBank/DDBJ whole genome shotgun (WGS) entry which is preliminary data.</text>
</comment>
<dbReference type="AlphaFoldDB" id="A0A409WRL2"/>
<evidence type="ECO:0000256" key="3">
    <source>
        <dbReference type="SAM" id="MobiDB-lite"/>
    </source>
</evidence>
<dbReference type="OrthoDB" id="2527451at2759"/>
<evidence type="ECO:0000256" key="1">
    <source>
        <dbReference type="ARBA" id="ARBA00022664"/>
    </source>
</evidence>
<gene>
    <name evidence="5" type="ORF">CVT25_014760</name>
</gene>
<evidence type="ECO:0000313" key="6">
    <source>
        <dbReference type="Proteomes" id="UP000283269"/>
    </source>
</evidence>
<dbReference type="GO" id="GO:0006397">
    <property type="term" value="P:mRNA processing"/>
    <property type="evidence" value="ECO:0007669"/>
    <property type="project" value="UniProtKB-KW"/>
</dbReference>
<feature type="domain" description="CCHC-type" evidence="4">
    <location>
        <begin position="71"/>
        <end position="86"/>
    </location>
</feature>
<dbReference type="Pfam" id="PF00098">
    <property type="entry name" value="zf-CCHC"/>
    <property type="match status" value="2"/>
</dbReference>
<dbReference type="EMBL" id="NHYD01003282">
    <property type="protein sequence ID" value="PPQ81121.1"/>
    <property type="molecule type" value="Genomic_DNA"/>
</dbReference>
<dbReference type="GO" id="GO:0003676">
    <property type="term" value="F:nucleic acid binding"/>
    <property type="evidence" value="ECO:0007669"/>
    <property type="project" value="InterPro"/>
</dbReference>
<evidence type="ECO:0000256" key="2">
    <source>
        <dbReference type="PROSITE-ProRule" id="PRU00047"/>
    </source>
</evidence>
<dbReference type="Gene3D" id="4.10.60.10">
    <property type="entry name" value="Zinc finger, CCHC-type"/>
    <property type="match status" value="2"/>
</dbReference>